<keyword evidence="11" id="KW-1185">Reference proteome</keyword>
<gene>
    <name evidence="7" type="primary">rex</name>
    <name evidence="10" type="ORF">FHS42_005046</name>
</gene>
<dbReference type="RefSeq" id="WP_184575366.1">
    <property type="nucleotide sequence ID" value="NZ_JACHJL010000014.1"/>
</dbReference>
<evidence type="ECO:0000313" key="11">
    <source>
        <dbReference type="Proteomes" id="UP000588098"/>
    </source>
</evidence>
<keyword evidence="3 7" id="KW-0805">Transcription regulation</keyword>
<reference evidence="10 11" key="1">
    <citation type="submission" date="2020-08" db="EMBL/GenBank/DDBJ databases">
        <title>Genomic Encyclopedia of Type Strains, Phase III (KMG-III): the genomes of soil and plant-associated and newly described type strains.</title>
        <authorList>
            <person name="Whitman W."/>
        </authorList>
    </citation>
    <scope>NUCLEOTIDE SEQUENCE [LARGE SCALE GENOMIC DNA]</scope>
    <source>
        <strain evidence="10 11">CECT 8305</strain>
    </source>
</reference>
<dbReference type="NCBIfam" id="NF003995">
    <property type="entry name" value="PRK05472.2-4"/>
    <property type="match status" value="1"/>
</dbReference>
<dbReference type="InterPro" id="IPR036388">
    <property type="entry name" value="WH-like_DNA-bd_sf"/>
</dbReference>
<dbReference type="Gene3D" id="3.40.50.720">
    <property type="entry name" value="NAD(P)-binding Rossmann-like Domain"/>
    <property type="match status" value="1"/>
</dbReference>
<sequence>MATGRTHRPATRSRGIPEATVARLPLYLRALTALSERSVPTVSSEELAAAAGVNSAKLRKDFSYLGSYGTRGVGYDVEYLVYQISRELGLTQDWPVVIVGIGNLGAALANYGGFASRGFRVAALIDADPSMAGKPVAGIAVQHTDELEKIISDNGVSIGVIATPAGAAQQVCERLVAAGVTSILNFAPTVLTVPDGVDVRKVDLSIELQILAFHEQRKAGEEAAQDAAQADATAPAPPPIRANRGSSDGGAGRSSAGADATASAGSRAASAGTRAPSGSTRAASGAAARDNKGPDGDVPAVMPA</sequence>
<keyword evidence="2 7" id="KW-0678">Repressor</keyword>
<feature type="DNA-binding region" description="H-T-H motif" evidence="7">
    <location>
        <begin position="26"/>
        <end position="65"/>
    </location>
</feature>
<keyword evidence="4 7" id="KW-0520">NAD</keyword>
<feature type="compositionally biased region" description="Low complexity" evidence="8">
    <location>
        <begin position="225"/>
        <end position="234"/>
    </location>
</feature>
<name>A0A7W9QEW7_9ACTN</name>
<dbReference type="AlphaFoldDB" id="A0A7W9QEW7"/>
<evidence type="ECO:0000256" key="3">
    <source>
        <dbReference type="ARBA" id="ARBA00023015"/>
    </source>
</evidence>
<feature type="binding site" evidence="7">
    <location>
        <begin position="100"/>
        <end position="105"/>
    </location>
    <ligand>
        <name>NAD(+)</name>
        <dbReference type="ChEBI" id="CHEBI:57540"/>
    </ligand>
</feature>
<evidence type="ECO:0000256" key="5">
    <source>
        <dbReference type="ARBA" id="ARBA00023125"/>
    </source>
</evidence>
<feature type="domain" description="CoA-binding" evidence="9">
    <location>
        <begin position="89"/>
        <end position="190"/>
    </location>
</feature>
<evidence type="ECO:0000313" key="10">
    <source>
        <dbReference type="EMBL" id="MBB5937962.1"/>
    </source>
</evidence>
<comment type="similarity">
    <text evidence="7">Belongs to the transcriptional regulatory Rex family.</text>
</comment>
<dbReference type="SMART" id="SM00881">
    <property type="entry name" value="CoA_binding"/>
    <property type="match status" value="1"/>
</dbReference>
<comment type="subcellular location">
    <subcellularLocation>
        <location evidence="7">Cytoplasm</location>
    </subcellularLocation>
</comment>
<accession>A0A7W9QEW7</accession>
<dbReference type="FunFam" id="1.10.10.10:FF:000124">
    <property type="entry name" value="Redox-sensing transcriptional repressor Rex"/>
    <property type="match status" value="1"/>
</dbReference>
<dbReference type="GO" id="GO:0051775">
    <property type="term" value="P:response to redox state"/>
    <property type="evidence" value="ECO:0007669"/>
    <property type="project" value="InterPro"/>
</dbReference>
<feature type="compositionally biased region" description="Low complexity" evidence="8">
    <location>
        <begin position="253"/>
        <end position="288"/>
    </location>
</feature>
<evidence type="ECO:0000256" key="4">
    <source>
        <dbReference type="ARBA" id="ARBA00023027"/>
    </source>
</evidence>
<keyword evidence="1 7" id="KW-0963">Cytoplasm</keyword>
<dbReference type="SUPFAM" id="SSF46785">
    <property type="entry name" value="Winged helix' DNA-binding domain"/>
    <property type="match status" value="1"/>
</dbReference>
<dbReference type="PANTHER" id="PTHR35786:SF1">
    <property type="entry name" value="REDOX-SENSING TRANSCRIPTIONAL REPRESSOR REX 1"/>
    <property type="match status" value="1"/>
</dbReference>
<dbReference type="GO" id="GO:0045892">
    <property type="term" value="P:negative regulation of DNA-templated transcription"/>
    <property type="evidence" value="ECO:0007669"/>
    <property type="project" value="InterPro"/>
</dbReference>
<proteinExistence type="inferred from homology"/>
<comment type="function">
    <text evidence="7">Modulates transcription in response to changes in cellular NADH/NAD(+) redox state.</text>
</comment>
<dbReference type="Pfam" id="PF06971">
    <property type="entry name" value="Put_DNA-bind_N"/>
    <property type="match status" value="1"/>
</dbReference>
<dbReference type="Gene3D" id="1.10.10.10">
    <property type="entry name" value="Winged helix-like DNA-binding domain superfamily/Winged helix DNA-binding domain"/>
    <property type="match status" value="1"/>
</dbReference>
<dbReference type="NCBIfam" id="NF003996">
    <property type="entry name" value="PRK05472.2-5"/>
    <property type="match status" value="1"/>
</dbReference>
<dbReference type="InterPro" id="IPR022876">
    <property type="entry name" value="Tscrpt_rep_Rex"/>
</dbReference>
<keyword evidence="5 7" id="KW-0238">DNA-binding</keyword>
<dbReference type="GO" id="GO:0003677">
    <property type="term" value="F:DNA binding"/>
    <property type="evidence" value="ECO:0007669"/>
    <property type="project" value="UniProtKB-UniRule"/>
</dbReference>
<dbReference type="FunFam" id="3.40.50.720:FF:000303">
    <property type="entry name" value="Redox-sensing transcriptional repressor Rex"/>
    <property type="match status" value="1"/>
</dbReference>
<protein>
    <recommendedName>
        <fullName evidence="7">Redox-sensing transcriptional repressor Rex</fullName>
    </recommendedName>
</protein>
<comment type="subunit">
    <text evidence="7">Homodimer.</text>
</comment>
<dbReference type="NCBIfam" id="NF003993">
    <property type="entry name" value="PRK05472.2-2"/>
    <property type="match status" value="1"/>
</dbReference>
<feature type="region of interest" description="Disordered" evidence="8">
    <location>
        <begin position="221"/>
        <end position="304"/>
    </location>
</feature>
<dbReference type="PANTHER" id="PTHR35786">
    <property type="entry name" value="REDOX-SENSING TRANSCRIPTIONAL REPRESSOR REX"/>
    <property type="match status" value="1"/>
</dbReference>
<dbReference type="GO" id="GO:0003700">
    <property type="term" value="F:DNA-binding transcription factor activity"/>
    <property type="evidence" value="ECO:0007669"/>
    <property type="project" value="UniProtKB-UniRule"/>
</dbReference>
<dbReference type="NCBIfam" id="NF003992">
    <property type="entry name" value="PRK05472.2-1"/>
    <property type="match status" value="1"/>
</dbReference>
<evidence type="ECO:0000256" key="1">
    <source>
        <dbReference type="ARBA" id="ARBA00022490"/>
    </source>
</evidence>
<evidence type="ECO:0000259" key="9">
    <source>
        <dbReference type="SMART" id="SM00881"/>
    </source>
</evidence>
<evidence type="ECO:0000256" key="2">
    <source>
        <dbReference type="ARBA" id="ARBA00022491"/>
    </source>
</evidence>
<dbReference type="InterPro" id="IPR036291">
    <property type="entry name" value="NAD(P)-bd_dom_sf"/>
</dbReference>
<dbReference type="Pfam" id="PF02629">
    <property type="entry name" value="CoA_binding"/>
    <property type="match status" value="1"/>
</dbReference>
<dbReference type="HAMAP" id="MF_01131">
    <property type="entry name" value="Rex"/>
    <property type="match status" value="1"/>
</dbReference>
<dbReference type="NCBIfam" id="NF003994">
    <property type="entry name" value="PRK05472.2-3"/>
    <property type="match status" value="1"/>
</dbReference>
<evidence type="ECO:0000256" key="8">
    <source>
        <dbReference type="SAM" id="MobiDB-lite"/>
    </source>
</evidence>
<dbReference type="InterPro" id="IPR058236">
    <property type="entry name" value="Rex_actinobacterial-type"/>
</dbReference>
<dbReference type="InterPro" id="IPR003781">
    <property type="entry name" value="CoA-bd"/>
</dbReference>
<evidence type="ECO:0000256" key="6">
    <source>
        <dbReference type="ARBA" id="ARBA00023163"/>
    </source>
</evidence>
<dbReference type="Proteomes" id="UP000588098">
    <property type="component" value="Unassembled WGS sequence"/>
</dbReference>
<dbReference type="InterPro" id="IPR036390">
    <property type="entry name" value="WH_DNA-bd_sf"/>
</dbReference>
<dbReference type="GO" id="GO:0005737">
    <property type="term" value="C:cytoplasm"/>
    <property type="evidence" value="ECO:0007669"/>
    <property type="project" value="UniProtKB-SubCell"/>
</dbReference>
<dbReference type="EMBL" id="JACHJL010000014">
    <property type="protein sequence ID" value="MBB5937962.1"/>
    <property type="molecule type" value="Genomic_DNA"/>
</dbReference>
<evidence type="ECO:0000256" key="7">
    <source>
        <dbReference type="HAMAP-Rule" id="MF_01131"/>
    </source>
</evidence>
<dbReference type="NCBIfam" id="NF003989">
    <property type="entry name" value="PRK05472.1-3"/>
    <property type="match status" value="1"/>
</dbReference>
<dbReference type="SUPFAM" id="SSF51735">
    <property type="entry name" value="NAD(P)-binding Rossmann-fold domains"/>
    <property type="match status" value="1"/>
</dbReference>
<comment type="caution">
    <text evidence="10">The sequence shown here is derived from an EMBL/GenBank/DDBJ whole genome shotgun (WGS) entry which is preliminary data.</text>
</comment>
<organism evidence="10 11">
    <name type="scientific">Streptomyces zagrosensis</name>
    <dbReference type="NCBI Taxonomy" id="1042984"/>
    <lineage>
        <taxon>Bacteria</taxon>
        <taxon>Bacillati</taxon>
        <taxon>Actinomycetota</taxon>
        <taxon>Actinomycetes</taxon>
        <taxon>Kitasatosporales</taxon>
        <taxon>Streptomycetaceae</taxon>
        <taxon>Streptomyces</taxon>
    </lineage>
</organism>
<dbReference type="InterPro" id="IPR009718">
    <property type="entry name" value="Rex_DNA-bd_C_dom"/>
</dbReference>
<keyword evidence="6 7" id="KW-0804">Transcription</keyword>